<dbReference type="EMBL" id="QTSX02002169">
    <property type="protein sequence ID" value="KAJ9077973.1"/>
    <property type="molecule type" value="Genomic_DNA"/>
</dbReference>
<dbReference type="Proteomes" id="UP001165960">
    <property type="component" value="Unassembled WGS sequence"/>
</dbReference>
<comment type="caution">
    <text evidence="1">The sequence shown here is derived from an EMBL/GenBank/DDBJ whole genome shotgun (WGS) entry which is preliminary data.</text>
</comment>
<evidence type="ECO:0000313" key="2">
    <source>
        <dbReference type="Proteomes" id="UP001165960"/>
    </source>
</evidence>
<protein>
    <submittedName>
        <fullName evidence="1">Uncharacterized protein</fullName>
    </submittedName>
</protein>
<reference evidence="1" key="1">
    <citation type="submission" date="2022-04" db="EMBL/GenBank/DDBJ databases">
        <title>Genome of the entomopathogenic fungus Entomophthora muscae.</title>
        <authorList>
            <person name="Elya C."/>
            <person name="Lovett B.R."/>
            <person name="Lee E."/>
            <person name="Macias A.M."/>
            <person name="Hajek A.E."/>
            <person name="De Bivort B.L."/>
            <person name="Kasson M.T."/>
            <person name="De Fine Licht H.H."/>
            <person name="Stajich J.E."/>
        </authorList>
    </citation>
    <scope>NUCLEOTIDE SEQUENCE</scope>
    <source>
        <strain evidence="1">Berkeley</strain>
    </source>
</reference>
<accession>A0ACC2TTT9</accession>
<sequence>MLMDFGDTHLPFTQCRHLALGHLQAGLLSKICVEGYHPHDHTPSKEPDLNWHCKGVRIDISFTLETWDQGQDSTPDPGFLQTSSSIDQGTACPRFPEIETPQAEAKNDGLNGKESQTKGINAPNGGLIKAPIGGNKISTIRFMSLNSTLVANQEPSPEEGTGPQPNPMTTTLEQDNQVAI</sequence>
<organism evidence="1 2">
    <name type="scientific">Entomophthora muscae</name>
    <dbReference type="NCBI Taxonomy" id="34485"/>
    <lineage>
        <taxon>Eukaryota</taxon>
        <taxon>Fungi</taxon>
        <taxon>Fungi incertae sedis</taxon>
        <taxon>Zoopagomycota</taxon>
        <taxon>Entomophthoromycotina</taxon>
        <taxon>Entomophthoromycetes</taxon>
        <taxon>Entomophthorales</taxon>
        <taxon>Entomophthoraceae</taxon>
        <taxon>Entomophthora</taxon>
    </lineage>
</organism>
<name>A0ACC2TTT9_9FUNG</name>
<gene>
    <name evidence="1" type="ORF">DSO57_1011508</name>
</gene>
<proteinExistence type="predicted"/>
<evidence type="ECO:0000313" key="1">
    <source>
        <dbReference type="EMBL" id="KAJ9077973.1"/>
    </source>
</evidence>
<keyword evidence="2" id="KW-1185">Reference proteome</keyword>